<accession>A0AAD8L3A3</accession>
<evidence type="ECO:0000313" key="2">
    <source>
        <dbReference type="Proteomes" id="UP001229421"/>
    </source>
</evidence>
<comment type="caution">
    <text evidence="1">The sequence shown here is derived from an EMBL/GenBank/DDBJ whole genome shotgun (WGS) entry which is preliminary data.</text>
</comment>
<dbReference type="AlphaFoldDB" id="A0AAD8L3A3"/>
<sequence length="68" mass="7774">MGQRLSRPLKGCAPGVRYLTDLTITNSHYVPFSVISYFMFIPLVTKFADLNFTFRVQFVSPIFLNPSI</sequence>
<dbReference type="EMBL" id="JAUHHV010000002">
    <property type="protein sequence ID" value="KAK1433693.1"/>
    <property type="molecule type" value="Genomic_DNA"/>
</dbReference>
<keyword evidence="2" id="KW-1185">Reference proteome</keyword>
<dbReference type="Proteomes" id="UP001229421">
    <property type="component" value="Unassembled WGS sequence"/>
</dbReference>
<proteinExistence type="predicted"/>
<protein>
    <submittedName>
        <fullName evidence="1">Uncharacterized protein</fullName>
    </submittedName>
</protein>
<gene>
    <name evidence="1" type="ORF">QVD17_10608</name>
</gene>
<name>A0AAD8L3A3_TARER</name>
<organism evidence="1 2">
    <name type="scientific">Tagetes erecta</name>
    <name type="common">African marigold</name>
    <dbReference type="NCBI Taxonomy" id="13708"/>
    <lineage>
        <taxon>Eukaryota</taxon>
        <taxon>Viridiplantae</taxon>
        <taxon>Streptophyta</taxon>
        <taxon>Embryophyta</taxon>
        <taxon>Tracheophyta</taxon>
        <taxon>Spermatophyta</taxon>
        <taxon>Magnoliopsida</taxon>
        <taxon>eudicotyledons</taxon>
        <taxon>Gunneridae</taxon>
        <taxon>Pentapetalae</taxon>
        <taxon>asterids</taxon>
        <taxon>campanulids</taxon>
        <taxon>Asterales</taxon>
        <taxon>Asteraceae</taxon>
        <taxon>Asteroideae</taxon>
        <taxon>Heliantheae alliance</taxon>
        <taxon>Tageteae</taxon>
        <taxon>Tagetes</taxon>
    </lineage>
</organism>
<evidence type="ECO:0000313" key="1">
    <source>
        <dbReference type="EMBL" id="KAK1433693.1"/>
    </source>
</evidence>
<reference evidence="1" key="1">
    <citation type="journal article" date="2023" name="bioRxiv">
        <title>Improved chromosome-level genome assembly for marigold (Tagetes erecta).</title>
        <authorList>
            <person name="Jiang F."/>
            <person name="Yuan L."/>
            <person name="Wang S."/>
            <person name="Wang H."/>
            <person name="Xu D."/>
            <person name="Wang A."/>
            <person name="Fan W."/>
        </authorList>
    </citation>
    <scope>NUCLEOTIDE SEQUENCE</scope>
    <source>
        <strain evidence="1">WSJ</strain>
        <tissue evidence="1">Leaf</tissue>
    </source>
</reference>